<evidence type="ECO:0000313" key="2">
    <source>
        <dbReference type="Proteomes" id="UP000185829"/>
    </source>
</evidence>
<accession>A0A9X8WLK2</accession>
<evidence type="ECO:0000313" key="1">
    <source>
        <dbReference type="EMBL" id="SIR70423.1"/>
    </source>
</evidence>
<protein>
    <recommendedName>
        <fullName evidence="3">DUF2935 domain-containing protein</fullName>
    </recommendedName>
</protein>
<gene>
    <name evidence="1" type="ORF">SAMN05878482_105107</name>
</gene>
<reference evidence="1 2" key="1">
    <citation type="submission" date="2017-01" db="EMBL/GenBank/DDBJ databases">
        <authorList>
            <person name="Varghese N."/>
            <person name="Submissions S."/>
        </authorList>
    </citation>
    <scope>NUCLEOTIDE SEQUENCE [LARGE SCALE GENOMIC DNA]</scope>
    <source>
        <strain evidence="1 2">RUG2-6</strain>
    </source>
</reference>
<dbReference type="AlphaFoldDB" id="A0A9X8WLK2"/>
<dbReference type="Pfam" id="PF11155">
    <property type="entry name" value="DUF2935"/>
    <property type="match status" value="2"/>
</dbReference>
<sequence>MNAIATFNYGGERMNEFLEKTARYEHRFWLQILGDHGRFIHESLAPVEVENIEIASEFIQIFDTLLGKANSEEISQLTAMAEKEALRFREFKLSLLKEHLVGKIKIHLSPSFINHMVNELEEYLRLLKYFNSNQMPPVFHELHHHLLWLLDAAGHASAISSNMDEVEKRLKEKSDHYKKHFNDFYLKAVEMAGYLRTNLSTFPALEKMNQDVTLEIKFFQHFLLELEELDLSAQALGTFSPLMADHMWREECYYLTKLAESTDTEKPNCDPAKPRLVE</sequence>
<dbReference type="InterPro" id="IPR021328">
    <property type="entry name" value="CotB-like"/>
</dbReference>
<dbReference type="EMBL" id="FTMX01000005">
    <property type="protein sequence ID" value="SIR70423.1"/>
    <property type="molecule type" value="Genomic_DNA"/>
</dbReference>
<comment type="caution">
    <text evidence="1">The sequence shown here is derived from an EMBL/GenBank/DDBJ whole genome shotgun (WGS) entry which is preliminary data.</text>
</comment>
<name>A0A9X8WLK2_9BACI</name>
<evidence type="ECO:0008006" key="3">
    <source>
        <dbReference type="Google" id="ProtNLM"/>
    </source>
</evidence>
<organism evidence="1 2">
    <name type="scientific">Peribacillus simplex</name>
    <dbReference type="NCBI Taxonomy" id="1478"/>
    <lineage>
        <taxon>Bacteria</taxon>
        <taxon>Bacillati</taxon>
        <taxon>Bacillota</taxon>
        <taxon>Bacilli</taxon>
        <taxon>Bacillales</taxon>
        <taxon>Bacillaceae</taxon>
        <taxon>Peribacillus</taxon>
    </lineage>
</organism>
<dbReference type="Gene3D" id="1.20.1260.120">
    <property type="entry name" value="Protein of unknown function DUF2935"/>
    <property type="match status" value="1"/>
</dbReference>
<dbReference type="Proteomes" id="UP000185829">
    <property type="component" value="Unassembled WGS sequence"/>
</dbReference>
<dbReference type="SUPFAM" id="SSF158430">
    <property type="entry name" value="Bacillus cereus metalloprotein-like"/>
    <property type="match status" value="2"/>
</dbReference>
<proteinExistence type="predicted"/>